<dbReference type="GO" id="GO:0005886">
    <property type="term" value="C:plasma membrane"/>
    <property type="evidence" value="ECO:0007669"/>
    <property type="project" value="UniProtKB-SubCell"/>
</dbReference>
<dbReference type="EMBL" id="BDSP01000048">
    <property type="protein sequence ID" value="GAX11927.1"/>
    <property type="molecule type" value="Genomic_DNA"/>
</dbReference>
<dbReference type="InParanoid" id="A0A1Z5JD53"/>
<dbReference type="InterPro" id="IPR024041">
    <property type="entry name" value="NH4_transpt_AmtB-like_dom"/>
</dbReference>
<dbReference type="Gene3D" id="1.10.3430.10">
    <property type="entry name" value="Ammonium transporter AmtB like domains"/>
    <property type="match status" value="1"/>
</dbReference>
<dbReference type="OrthoDB" id="534912at2759"/>
<keyword evidence="4 8" id="KW-0812">Transmembrane</keyword>
<dbReference type="Pfam" id="PF00909">
    <property type="entry name" value="Ammonium_transp"/>
    <property type="match status" value="1"/>
</dbReference>
<dbReference type="AlphaFoldDB" id="A0A1Z5JD53"/>
<evidence type="ECO:0000256" key="8">
    <source>
        <dbReference type="RuleBase" id="RU362002"/>
    </source>
</evidence>
<evidence type="ECO:0000313" key="10">
    <source>
        <dbReference type="EMBL" id="GAX11927.1"/>
    </source>
</evidence>
<sequence>MADFEAYCAAPDGDVAVHICGVYDITNDIVTGVDTFFLLFAGALVFMMQAGFAMLCAGSVRAKNVKNIMLKNLLDACGGAIGFFTVGYGFAYGGSDRIGSTFIGDSYFGLRDFDSWIGFFFQFAFAATAATIVAGTVAERCKMAAYLCYSVFLTGFVYPVVVHSMWSSNGFLSAFNNESLFRDIGVIDFAGSGVVHMTGGVTALIAAIVLGPRKGRFYDEDGNPLETPVTFQPHSVALQILGTFILWVGWYGFNPGSALVIANAGSAQVASLCAVTTTMGAAAGCISAMFTDSILEGLSSGETSYDLTMAMNGALGGLVAVTAGCSVITPWAAILIGTVGGWAYIAMSKTLVALKIDDAVDAVPVHFANGMWGVLAVGLFAKPELMDLAGYNSANPGLFYSEGGFDGQLLLVQICSVCWVFGWVAFTMTPFFMLLNAAGMFRVDALEEEVGLDISHHRGSAYDLTGPKKEDVDELMEVRASKHGKVEVPKEVAQAAEDADA</sequence>
<keyword evidence="6 8" id="KW-0472">Membrane</keyword>
<proteinExistence type="inferred from homology"/>
<feature type="transmembrane region" description="Helical" evidence="8">
    <location>
        <begin position="115"/>
        <end position="137"/>
    </location>
</feature>
<evidence type="ECO:0000256" key="5">
    <source>
        <dbReference type="ARBA" id="ARBA00022989"/>
    </source>
</evidence>
<feature type="transmembrane region" description="Helical" evidence="8">
    <location>
        <begin position="144"/>
        <end position="166"/>
    </location>
</feature>
<dbReference type="PANTHER" id="PTHR11730:SF6">
    <property type="entry name" value="AMMONIUM TRANSPORTER"/>
    <property type="match status" value="1"/>
</dbReference>
<keyword evidence="11" id="KW-1185">Reference proteome</keyword>
<evidence type="ECO:0000256" key="6">
    <source>
        <dbReference type="ARBA" id="ARBA00023136"/>
    </source>
</evidence>
<reference evidence="10 11" key="1">
    <citation type="journal article" date="2015" name="Plant Cell">
        <title>Oil accumulation by the oleaginous diatom Fistulifera solaris as revealed by the genome and transcriptome.</title>
        <authorList>
            <person name="Tanaka T."/>
            <person name="Maeda Y."/>
            <person name="Veluchamy A."/>
            <person name="Tanaka M."/>
            <person name="Abida H."/>
            <person name="Marechal E."/>
            <person name="Bowler C."/>
            <person name="Muto M."/>
            <person name="Sunaga Y."/>
            <person name="Tanaka M."/>
            <person name="Yoshino T."/>
            <person name="Taniguchi T."/>
            <person name="Fukuda Y."/>
            <person name="Nemoto M."/>
            <person name="Matsumoto M."/>
            <person name="Wong P.S."/>
            <person name="Aburatani S."/>
            <person name="Fujibuchi W."/>
        </authorList>
    </citation>
    <scope>NUCLEOTIDE SEQUENCE [LARGE SCALE GENOMIC DNA]</scope>
    <source>
        <strain evidence="10 11">JPCC DA0580</strain>
    </source>
</reference>
<evidence type="ECO:0000256" key="7">
    <source>
        <dbReference type="ARBA" id="ARBA00023177"/>
    </source>
</evidence>
<evidence type="ECO:0000256" key="1">
    <source>
        <dbReference type="ARBA" id="ARBA00004141"/>
    </source>
</evidence>
<organism evidence="10 11">
    <name type="scientific">Fistulifera solaris</name>
    <name type="common">Oleaginous diatom</name>
    <dbReference type="NCBI Taxonomy" id="1519565"/>
    <lineage>
        <taxon>Eukaryota</taxon>
        <taxon>Sar</taxon>
        <taxon>Stramenopiles</taxon>
        <taxon>Ochrophyta</taxon>
        <taxon>Bacillariophyta</taxon>
        <taxon>Bacillariophyceae</taxon>
        <taxon>Bacillariophycidae</taxon>
        <taxon>Naviculales</taxon>
        <taxon>Naviculaceae</taxon>
        <taxon>Fistulifera</taxon>
    </lineage>
</organism>
<keyword evidence="3 8" id="KW-0813">Transport</keyword>
<dbReference type="InterPro" id="IPR029020">
    <property type="entry name" value="Ammonium/urea_transptr"/>
</dbReference>
<dbReference type="InterPro" id="IPR001905">
    <property type="entry name" value="Ammonium_transpt"/>
</dbReference>
<dbReference type="PROSITE" id="PS01219">
    <property type="entry name" value="AMMONIUM_TRANSP"/>
    <property type="match status" value="1"/>
</dbReference>
<comment type="caution">
    <text evidence="10">The sequence shown here is derived from an EMBL/GenBank/DDBJ whole genome shotgun (WGS) entry which is preliminary data.</text>
</comment>
<feature type="domain" description="Ammonium transporter AmtB-like" evidence="9">
    <location>
        <begin position="37"/>
        <end position="462"/>
    </location>
</feature>
<dbReference type="GO" id="GO:0008519">
    <property type="term" value="F:ammonium channel activity"/>
    <property type="evidence" value="ECO:0007669"/>
    <property type="project" value="InterPro"/>
</dbReference>
<feature type="transmembrane region" description="Helical" evidence="8">
    <location>
        <begin position="231"/>
        <end position="253"/>
    </location>
</feature>
<evidence type="ECO:0000313" key="11">
    <source>
        <dbReference type="Proteomes" id="UP000198406"/>
    </source>
</evidence>
<evidence type="ECO:0000256" key="4">
    <source>
        <dbReference type="ARBA" id="ARBA00022692"/>
    </source>
</evidence>
<gene>
    <name evidence="10" type="ORF">FisN_8Lh013</name>
</gene>
<evidence type="ECO:0000259" key="9">
    <source>
        <dbReference type="Pfam" id="PF00909"/>
    </source>
</evidence>
<dbReference type="GO" id="GO:0097272">
    <property type="term" value="P:ammonium homeostasis"/>
    <property type="evidence" value="ECO:0007669"/>
    <property type="project" value="TreeGrafter"/>
</dbReference>
<name>A0A1Z5JD53_FISSO</name>
<evidence type="ECO:0000256" key="2">
    <source>
        <dbReference type="ARBA" id="ARBA00005887"/>
    </source>
</evidence>
<dbReference type="Proteomes" id="UP000198406">
    <property type="component" value="Unassembled WGS sequence"/>
</dbReference>
<keyword evidence="5 8" id="KW-1133">Transmembrane helix</keyword>
<feature type="transmembrane region" description="Helical" evidence="8">
    <location>
        <begin position="314"/>
        <end position="347"/>
    </location>
</feature>
<dbReference type="FunFam" id="1.10.3430.10:FF:000016">
    <property type="entry name" value="Ammonium transporter"/>
    <property type="match status" value="1"/>
</dbReference>
<feature type="transmembrane region" description="Helical" evidence="8">
    <location>
        <begin position="410"/>
        <end position="435"/>
    </location>
</feature>
<dbReference type="SUPFAM" id="SSF111352">
    <property type="entry name" value="Ammonium transporter"/>
    <property type="match status" value="1"/>
</dbReference>
<dbReference type="InterPro" id="IPR018047">
    <property type="entry name" value="Ammonium_transpt_CS"/>
</dbReference>
<feature type="transmembrane region" description="Helical" evidence="8">
    <location>
        <begin position="36"/>
        <end position="60"/>
    </location>
</feature>
<evidence type="ECO:0000256" key="3">
    <source>
        <dbReference type="ARBA" id="ARBA00022448"/>
    </source>
</evidence>
<dbReference type="PANTHER" id="PTHR11730">
    <property type="entry name" value="AMMONIUM TRANSPORTER"/>
    <property type="match status" value="1"/>
</dbReference>
<comment type="subcellular location">
    <subcellularLocation>
        <location evidence="8">Cell membrane</location>
        <topology evidence="8">Multi-pass membrane protein</topology>
    </subcellularLocation>
    <subcellularLocation>
        <location evidence="1">Membrane</location>
        <topology evidence="1">Multi-pass membrane protein</topology>
    </subcellularLocation>
</comment>
<dbReference type="NCBIfam" id="TIGR00836">
    <property type="entry name" value="amt"/>
    <property type="match status" value="1"/>
</dbReference>
<feature type="transmembrane region" description="Helical" evidence="8">
    <location>
        <begin position="72"/>
        <end position="95"/>
    </location>
</feature>
<protein>
    <recommendedName>
        <fullName evidence="8">Ammonium transporter</fullName>
    </recommendedName>
</protein>
<keyword evidence="7 8" id="KW-0924">Ammonia transport</keyword>
<comment type="caution">
    <text evidence="8">Lacks conserved residue(s) required for the propagation of feature annotation.</text>
</comment>
<accession>A0A1Z5JD53</accession>
<comment type="similarity">
    <text evidence="2 8">Belongs to the ammonia transporter channel (TC 1.A.11.2) family.</text>
</comment>
<feature type="transmembrane region" description="Helical" evidence="8">
    <location>
        <begin position="359"/>
        <end position="381"/>
    </location>
</feature>